<name>A0A1D2JFT2_PARBR</name>
<feature type="domain" description="Hemerythrin-like" evidence="1">
    <location>
        <begin position="62"/>
        <end position="156"/>
    </location>
</feature>
<evidence type="ECO:0000259" key="1">
    <source>
        <dbReference type="Pfam" id="PF01814"/>
    </source>
</evidence>
<comment type="caution">
    <text evidence="2">The sequence shown here is derived from an EMBL/GenBank/DDBJ whole genome shotgun (WGS) entry which is preliminary data.</text>
</comment>
<dbReference type="Gene3D" id="1.20.120.520">
    <property type="entry name" value="nmb1532 protein domain like"/>
    <property type="match status" value="1"/>
</dbReference>
<dbReference type="CDD" id="cd12108">
    <property type="entry name" value="Hr-like"/>
    <property type="match status" value="1"/>
</dbReference>
<dbReference type="InterPro" id="IPR012312">
    <property type="entry name" value="Hemerythrin-like"/>
</dbReference>
<proteinExistence type="predicted"/>
<protein>
    <recommendedName>
        <fullName evidence="1">Hemerythrin-like domain-containing protein</fullName>
    </recommendedName>
</protein>
<dbReference type="VEuPathDB" id="FungiDB:PADG_07919"/>
<accession>A0A1D2JFT2</accession>
<evidence type="ECO:0000313" key="2">
    <source>
        <dbReference type="EMBL" id="ODH30417.1"/>
    </source>
</evidence>
<dbReference type="OrthoDB" id="58416at2759"/>
<dbReference type="VEuPathDB" id="FungiDB:PABG_06464"/>
<organism evidence="2 3">
    <name type="scientific">Paracoccidioides brasiliensis</name>
    <dbReference type="NCBI Taxonomy" id="121759"/>
    <lineage>
        <taxon>Eukaryota</taxon>
        <taxon>Fungi</taxon>
        <taxon>Dikarya</taxon>
        <taxon>Ascomycota</taxon>
        <taxon>Pezizomycotina</taxon>
        <taxon>Eurotiomycetes</taxon>
        <taxon>Eurotiomycetidae</taxon>
        <taxon>Onygenales</taxon>
        <taxon>Ajellomycetaceae</taxon>
        <taxon>Paracoccidioides</taxon>
    </lineage>
</organism>
<evidence type="ECO:0000313" key="3">
    <source>
        <dbReference type="Proteomes" id="UP000242814"/>
    </source>
</evidence>
<dbReference type="InterPro" id="IPR053206">
    <property type="entry name" value="Dimeric_xanthone_biosynth"/>
</dbReference>
<gene>
    <name evidence="2" type="ORF">ACO22_03572</name>
</gene>
<dbReference type="EMBL" id="LZYO01000124">
    <property type="protein sequence ID" value="ODH30417.1"/>
    <property type="molecule type" value="Genomic_DNA"/>
</dbReference>
<reference evidence="2 3" key="1">
    <citation type="submission" date="2016-06" db="EMBL/GenBank/DDBJ databases">
        <authorList>
            <person name="Kjaerup R.B."/>
            <person name="Dalgaard T.S."/>
            <person name="Juul-Madsen H.R."/>
        </authorList>
    </citation>
    <scope>NUCLEOTIDE SEQUENCE [LARGE SCALE GENOMIC DNA]</scope>
    <source>
        <strain evidence="2 3">Pb300</strain>
    </source>
</reference>
<dbReference type="Proteomes" id="UP000242814">
    <property type="component" value="Unassembled WGS sequence"/>
</dbReference>
<dbReference type="OMA" id="PGLMDAN"/>
<dbReference type="PANTHER" id="PTHR38048:SF2">
    <property type="entry name" value="HEMERYTHRIN-LIKE DOMAIN-CONTAINING PROTEIN"/>
    <property type="match status" value="1"/>
</dbReference>
<dbReference type="Pfam" id="PF01814">
    <property type="entry name" value="Hemerythrin"/>
    <property type="match status" value="1"/>
</dbReference>
<sequence length="259" mass="29952">MSKPWADTPLRLISETRFKERSDIPDGHFAITCAQNMASLHNVIIRSFNSSYNQCLAIKPDTVDATDFIFYNKTLYNNIRSHHGIEEDFMFPELVKLTGIQDIMDRNIQQHKDFEESLEKFREYVFQVDAKSYDGKKLQGLLHDLGPVLHKHLTEEIPTLLDLAKYDAKKLEPWWHLTSKYAQKHVDPFGNAPLTLGCIDNTFLLDGKPLIYPPVPTFVKYLSKFVLERRYAGAWRFNPCDAFGNPRPLVFPNPDCTTE</sequence>
<dbReference type="AlphaFoldDB" id="A0A1D2JFT2"/>
<dbReference type="PANTHER" id="PTHR38048">
    <property type="entry name" value="EXPRESSED PROTEIN"/>
    <property type="match status" value="1"/>
</dbReference>